<evidence type="ECO:0000313" key="2">
    <source>
        <dbReference type="Proteomes" id="UP001596514"/>
    </source>
</evidence>
<organism evidence="1 2">
    <name type="scientific">Streptosporangium amethystogenes subsp. fukuiense</name>
    <dbReference type="NCBI Taxonomy" id="698418"/>
    <lineage>
        <taxon>Bacteria</taxon>
        <taxon>Bacillati</taxon>
        <taxon>Actinomycetota</taxon>
        <taxon>Actinomycetes</taxon>
        <taxon>Streptosporangiales</taxon>
        <taxon>Streptosporangiaceae</taxon>
        <taxon>Streptosporangium</taxon>
    </lineage>
</organism>
<dbReference type="Proteomes" id="UP001596514">
    <property type="component" value="Unassembled WGS sequence"/>
</dbReference>
<protein>
    <recommendedName>
        <fullName evidence="3">Capsid maturation protease</fullName>
    </recommendedName>
</protein>
<evidence type="ECO:0000313" key="1">
    <source>
        <dbReference type="EMBL" id="MFC7603672.1"/>
    </source>
</evidence>
<comment type="caution">
    <text evidence="1">The sequence shown here is derived from an EMBL/GenBank/DDBJ whole genome shotgun (WGS) entry which is preliminary data.</text>
</comment>
<gene>
    <name evidence="1" type="ORF">ACFQVD_26515</name>
</gene>
<evidence type="ECO:0008006" key="3">
    <source>
        <dbReference type="Google" id="ProtNLM"/>
    </source>
</evidence>
<name>A0ABW2T5C6_9ACTN</name>
<keyword evidence="2" id="KW-1185">Reference proteome</keyword>
<accession>A0ABW2T5C6</accession>
<reference evidence="2" key="1">
    <citation type="journal article" date="2019" name="Int. J. Syst. Evol. Microbiol.">
        <title>The Global Catalogue of Microorganisms (GCM) 10K type strain sequencing project: providing services to taxonomists for standard genome sequencing and annotation.</title>
        <authorList>
            <consortium name="The Broad Institute Genomics Platform"/>
            <consortium name="The Broad Institute Genome Sequencing Center for Infectious Disease"/>
            <person name="Wu L."/>
            <person name="Ma J."/>
        </authorList>
    </citation>
    <scope>NUCLEOTIDE SEQUENCE [LARGE SCALE GENOMIC DNA]</scope>
    <source>
        <strain evidence="2">JCM 10083</strain>
    </source>
</reference>
<dbReference type="RefSeq" id="WP_343982013.1">
    <property type="nucleotide sequence ID" value="NZ_BAAAGK010000233.1"/>
</dbReference>
<proteinExistence type="predicted"/>
<dbReference type="EMBL" id="JBHTEE010000001">
    <property type="protein sequence ID" value="MFC7603672.1"/>
    <property type="molecule type" value="Genomic_DNA"/>
</dbReference>
<sequence>MATIEQVGHDYHRRQEQISMAAVRSAVQQWDRLAPDSLTESWLSGIGRLVLALVAGAQLAAAEEANPYLEELAAAQGVALGDSALVVADALAGIASDGRSLESLLYMPIVFTKRWIGEGRSVPEALRHGRQFMALLASTQVADAGRAATTVGITGNRRFTTYVRMLSLPSCSRCIILSGRQYSWSEGFARHPRCDCWHAAIVHDGTGPLPGASPRRIFDGMTEQQQDKAFGKAGAEAIRLGSDLGQVVNARRGMQVAGERLVTTEGTSRRGFAGRRMGATTGRRFAIRPMPEQILQDAAGDRDEAVRLLRRFGYLT</sequence>